<accession>C4JE86</accession>
<keyword evidence="1" id="KW-0472">Membrane</keyword>
<proteinExistence type="predicted"/>
<keyword evidence="1" id="KW-0812">Transmembrane</keyword>
<dbReference type="RefSeq" id="XP_002540997.1">
    <property type="nucleotide sequence ID" value="XM_002540951.1"/>
</dbReference>
<dbReference type="EMBL" id="CH476615">
    <property type="protein sequence ID" value="EEP75664.1"/>
    <property type="molecule type" value="Genomic_DNA"/>
</dbReference>
<dbReference type="GeneID" id="8437308"/>
<sequence length="144" mass="15599">MSFKHDTKCAVGKMVSTGRLTRPTHASKDRLSYFDQGSFLANIAAWGVIGIAVGCSRAVVAGAVVVALDSYELRDVSQAVMSSEGGKPGCWSRRTLVKSEELFLVVNLAVGLENRETQREAEPSIYTLNKLTPACTFCSLLRKV</sequence>
<dbReference type="AlphaFoldDB" id="C4JE86"/>
<evidence type="ECO:0000313" key="2">
    <source>
        <dbReference type="EMBL" id="EEP75664.1"/>
    </source>
</evidence>
<evidence type="ECO:0000256" key="1">
    <source>
        <dbReference type="SAM" id="Phobius"/>
    </source>
</evidence>
<reference evidence="3" key="1">
    <citation type="journal article" date="2009" name="Genome Res.">
        <title>Comparative genomic analyses of the human fungal pathogens Coccidioides and their relatives.</title>
        <authorList>
            <person name="Sharpton T.J."/>
            <person name="Stajich J.E."/>
            <person name="Rounsley S.D."/>
            <person name="Gardner M.J."/>
            <person name="Wortman J.R."/>
            <person name="Jordar V.S."/>
            <person name="Maiti R."/>
            <person name="Kodira C.D."/>
            <person name="Neafsey D.E."/>
            <person name="Zeng Q."/>
            <person name="Hung C.-Y."/>
            <person name="McMahan C."/>
            <person name="Muszewska A."/>
            <person name="Grynberg M."/>
            <person name="Mandel M.A."/>
            <person name="Kellner E.M."/>
            <person name="Barker B.M."/>
            <person name="Galgiani J.N."/>
            <person name="Orbach M.J."/>
            <person name="Kirkland T.N."/>
            <person name="Cole G.T."/>
            <person name="Henn M.R."/>
            <person name="Birren B.W."/>
            <person name="Taylor J.W."/>
        </authorList>
    </citation>
    <scope>NUCLEOTIDE SEQUENCE [LARGE SCALE GENOMIC DNA]</scope>
    <source>
        <strain evidence="3">UAMH 1704</strain>
    </source>
</reference>
<dbReference type="HOGENOM" id="CLU_1797880_0_0_1"/>
<protein>
    <submittedName>
        <fullName evidence="2">Uncharacterized protein</fullName>
    </submittedName>
</protein>
<dbReference type="Proteomes" id="UP000002058">
    <property type="component" value="Unassembled WGS sequence"/>
</dbReference>
<gene>
    <name evidence="2" type="ORF">UREG_00510</name>
</gene>
<evidence type="ECO:0000313" key="3">
    <source>
        <dbReference type="Proteomes" id="UP000002058"/>
    </source>
</evidence>
<keyword evidence="1" id="KW-1133">Transmembrane helix</keyword>
<name>C4JE86_UNCRE</name>
<dbReference type="KEGG" id="ure:UREG_00510"/>
<dbReference type="VEuPathDB" id="FungiDB:UREG_00510"/>
<keyword evidence="3" id="KW-1185">Reference proteome</keyword>
<dbReference type="InParanoid" id="C4JE86"/>
<feature type="transmembrane region" description="Helical" evidence="1">
    <location>
        <begin position="43"/>
        <end position="68"/>
    </location>
</feature>
<organism evidence="2 3">
    <name type="scientific">Uncinocarpus reesii (strain UAMH 1704)</name>
    <dbReference type="NCBI Taxonomy" id="336963"/>
    <lineage>
        <taxon>Eukaryota</taxon>
        <taxon>Fungi</taxon>
        <taxon>Dikarya</taxon>
        <taxon>Ascomycota</taxon>
        <taxon>Pezizomycotina</taxon>
        <taxon>Eurotiomycetes</taxon>
        <taxon>Eurotiomycetidae</taxon>
        <taxon>Onygenales</taxon>
        <taxon>Onygenaceae</taxon>
        <taxon>Uncinocarpus</taxon>
    </lineage>
</organism>